<protein>
    <submittedName>
        <fullName evidence="7">Rhomboid family intramembrane serine protease</fullName>
    </submittedName>
</protein>
<feature type="transmembrane region" description="Helical" evidence="5">
    <location>
        <begin position="138"/>
        <end position="157"/>
    </location>
</feature>
<evidence type="ECO:0000256" key="3">
    <source>
        <dbReference type="ARBA" id="ARBA00022989"/>
    </source>
</evidence>
<proteinExistence type="predicted"/>
<evidence type="ECO:0000313" key="8">
    <source>
        <dbReference type="Proteomes" id="UP000193431"/>
    </source>
</evidence>
<evidence type="ECO:0000259" key="6">
    <source>
        <dbReference type="Pfam" id="PF01694"/>
    </source>
</evidence>
<dbReference type="Pfam" id="PF01694">
    <property type="entry name" value="Rhomboid"/>
    <property type="match status" value="1"/>
</dbReference>
<gene>
    <name evidence="7" type="ORF">BST97_08295</name>
</gene>
<comment type="subcellular location">
    <subcellularLocation>
        <location evidence="1">Membrane</location>
        <topology evidence="1">Multi-pass membrane protein</topology>
    </subcellularLocation>
</comment>
<dbReference type="AlphaFoldDB" id="A0A1W6MP84"/>
<feature type="transmembrane region" description="Helical" evidence="5">
    <location>
        <begin position="66"/>
        <end position="84"/>
    </location>
</feature>
<accession>A0A1W6MP84</accession>
<keyword evidence="7" id="KW-0378">Hydrolase</keyword>
<keyword evidence="8" id="KW-1185">Reference proteome</keyword>
<feature type="transmembrane region" description="Helical" evidence="5">
    <location>
        <begin position="113"/>
        <end position="131"/>
    </location>
</feature>
<evidence type="ECO:0000256" key="2">
    <source>
        <dbReference type="ARBA" id="ARBA00022692"/>
    </source>
</evidence>
<keyword evidence="4 5" id="KW-0472">Membrane</keyword>
<dbReference type="OrthoDB" id="465874at2"/>
<dbReference type="RefSeq" id="WP_157111547.1">
    <property type="nucleotide sequence ID" value="NZ_CP019344.1"/>
</dbReference>
<evidence type="ECO:0000256" key="1">
    <source>
        <dbReference type="ARBA" id="ARBA00004141"/>
    </source>
</evidence>
<dbReference type="Gene3D" id="1.20.1540.10">
    <property type="entry name" value="Rhomboid-like"/>
    <property type="match status" value="1"/>
</dbReference>
<feature type="transmembrane region" description="Helical" evidence="5">
    <location>
        <begin position="91"/>
        <end position="107"/>
    </location>
</feature>
<feature type="transmembrane region" description="Helical" evidence="5">
    <location>
        <begin position="169"/>
        <end position="186"/>
    </location>
</feature>
<feature type="transmembrane region" description="Helical" evidence="5">
    <location>
        <begin position="12"/>
        <end position="33"/>
    </location>
</feature>
<dbReference type="SUPFAM" id="SSF144091">
    <property type="entry name" value="Rhomboid-like"/>
    <property type="match status" value="1"/>
</dbReference>
<name>A0A1W6MP84_9FLAO</name>
<keyword evidence="2 5" id="KW-0812">Transmembrane</keyword>
<evidence type="ECO:0000256" key="4">
    <source>
        <dbReference type="ARBA" id="ARBA00023136"/>
    </source>
</evidence>
<keyword evidence="7" id="KW-0645">Protease</keyword>
<organism evidence="7 8">
    <name type="scientific">Nonlabens spongiae</name>
    <dbReference type="NCBI Taxonomy" id="331648"/>
    <lineage>
        <taxon>Bacteria</taxon>
        <taxon>Pseudomonadati</taxon>
        <taxon>Bacteroidota</taxon>
        <taxon>Flavobacteriia</taxon>
        <taxon>Flavobacteriales</taxon>
        <taxon>Flavobacteriaceae</taxon>
        <taxon>Nonlabens</taxon>
    </lineage>
</organism>
<evidence type="ECO:0000313" key="7">
    <source>
        <dbReference type="EMBL" id="ARN79411.1"/>
    </source>
</evidence>
<dbReference type="STRING" id="331648.BST97_08295"/>
<evidence type="ECO:0000256" key="5">
    <source>
        <dbReference type="SAM" id="Phobius"/>
    </source>
</evidence>
<keyword evidence="3 5" id="KW-1133">Transmembrane helix</keyword>
<dbReference type="GO" id="GO:0016020">
    <property type="term" value="C:membrane"/>
    <property type="evidence" value="ECO:0007669"/>
    <property type="project" value="UniProtKB-SubCell"/>
</dbReference>
<dbReference type="InterPro" id="IPR035952">
    <property type="entry name" value="Rhomboid-like_sf"/>
</dbReference>
<sequence>MQKSFKQRIFESVRPGLIFISLMWLVFFVEFVFQSRFNDFGILPRTWEGLRGVLFSPFLHGDLNHLWSNTIPALCLITGLRVFYRKDALHIFIYGLILTGICTWLIGRNSYHIGASGIIYMLASFLIFKGLFMRRFKLVALSLVVIFFYGSMVWYVLPIRVGMSWEGHLSGFISGLLIASLINVKADSDLIYSWQKPQYKEEEDPFMKHFDESGNFIEIKEEE</sequence>
<dbReference type="GO" id="GO:0004252">
    <property type="term" value="F:serine-type endopeptidase activity"/>
    <property type="evidence" value="ECO:0007669"/>
    <property type="project" value="InterPro"/>
</dbReference>
<dbReference type="EMBL" id="CP019344">
    <property type="protein sequence ID" value="ARN79411.1"/>
    <property type="molecule type" value="Genomic_DNA"/>
</dbReference>
<dbReference type="Proteomes" id="UP000193431">
    <property type="component" value="Chromosome"/>
</dbReference>
<feature type="domain" description="Peptidase S54 rhomboid" evidence="6">
    <location>
        <begin position="52"/>
        <end position="181"/>
    </location>
</feature>
<dbReference type="GO" id="GO:0006508">
    <property type="term" value="P:proteolysis"/>
    <property type="evidence" value="ECO:0007669"/>
    <property type="project" value="UniProtKB-KW"/>
</dbReference>
<dbReference type="InterPro" id="IPR022764">
    <property type="entry name" value="Peptidase_S54_rhomboid_dom"/>
</dbReference>
<reference evidence="7 8" key="1">
    <citation type="submission" date="2016-11" db="EMBL/GenBank/DDBJ databases">
        <title>Trade-off between light-utilization and light-protection in marine flavobacteria.</title>
        <authorList>
            <person name="Kumagai Y."/>
        </authorList>
    </citation>
    <scope>NUCLEOTIDE SEQUENCE [LARGE SCALE GENOMIC DNA]</scope>
    <source>
        <strain evidence="7 8">JCM 13191</strain>
    </source>
</reference>